<dbReference type="GO" id="GO:0016925">
    <property type="term" value="P:protein sumoylation"/>
    <property type="evidence" value="ECO:0007669"/>
    <property type="project" value="UniProtKB-UniPathway"/>
</dbReference>
<evidence type="ECO:0000256" key="4">
    <source>
        <dbReference type="ARBA" id="ARBA00022679"/>
    </source>
</evidence>
<keyword evidence="6" id="KW-0863">Zinc-finger</keyword>
<feature type="region of interest" description="Disordered" evidence="10">
    <location>
        <begin position="1"/>
        <end position="61"/>
    </location>
</feature>
<dbReference type="AlphaFoldDB" id="A0A7D8YM04"/>
<sequence length="479" mass="53976">MSSRRHLVSRSRVNNQESSPAPRGSGSGSGSARQRDAPARQPVALPPYEPPSFPLRLDAQRDLDNLRTNHDYSKYKKHLGGAIKAITGCATEINDHLTDRKDLVRRVEEKRRQAGQGDEDKTEEQNDRESQARFMERKVGDLTTKAEKALRELIDYGDELAMQDAIMTDVSGSIAAVPVVQPRASRRRRARGNGEDDEEEDGEENANQDGDDSPVEDQEVLSAVELLRKARQDYLTQYSSKTMLERYDVNDFRLFKQVVHDAQHPSDDAPPVPHARTWFPEDNTTQGSNSRRRRNNTTDNTSNADDSDDDIVVQRATTNLRCTFTMGIFVEPFTSNKCKHTFEKAAILDYIETTGTQFATPGQPGRGTKQVKCPTSGCDVMLKPEDFYDDAVIRRKVERAKKREELGDEDDEDDAPRKKRATSINDDSLSPTNGDDHEEDQRQKIARVKREKQKSRGPSVAPARPTELSDDDVEAMDEE</sequence>
<dbReference type="GO" id="GO:0000724">
    <property type="term" value="P:double-strand break repair via homologous recombination"/>
    <property type="evidence" value="ECO:0007669"/>
    <property type="project" value="InterPro"/>
</dbReference>
<feature type="region of interest" description="Disordered" evidence="10">
    <location>
        <begin position="108"/>
        <end position="140"/>
    </location>
</feature>
<reference evidence="12 13" key="1">
    <citation type="submission" date="2018-05" db="EMBL/GenBank/DDBJ databases">
        <title>Whole genome sequencing for identification of molecular markers to develop diagnostic detection tools for the regulated plant pathogen Lachnellula willkommii.</title>
        <authorList>
            <person name="Giroux E."/>
            <person name="Bilodeau G."/>
        </authorList>
    </citation>
    <scope>NUCLEOTIDE SEQUENCE [LARGE SCALE GENOMIC DNA]</scope>
    <source>
        <strain evidence="12 13">CBS 625.97</strain>
    </source>
</reference>
<feature type="region of interest" description="Disordered" evidence="10">
    <location>
        <begin position="262"/>
        <end position="308"/>
    </location>
</feature>
<feature type="domain" description="SP-RING-type" evidence="11">
    <location>
        <begin position="309"/>
        <end position="379"/>
    </location>
</feature>
<dbReference type="Pfam" id="PF11789">
    <property type="entry name" value="zf-Nse"/>
    <property type="match status" value="1"/>
</dbReference>
<dbReference type="GO" id="GO:0016874">
    <property type="term" value="F:ligase activity"/>
    <property type="evidence" value="ECO:0007669"/>
    <property type="project" value="UniProtKB-KW"/>
</dbReference>
<evidence type="ECO:0000256" key="8">
    <source>
        <dbReference type="ARBA" id="ARBA00022833"/>
    </source>
</evidence>
<comment type="similarity">
    <text evidence="3">Belongs to the NSE2 family.</text>
</comment>
<keyword evidence="9" id="KW-0539">Nucleus</keyword>
<dbReference type="InterPro" id="IPR013083">
    <property type="entry name" value="Znf_RING/FYVE/PHD"/>
</dbReference>
<organism evidence="12 13">
    <name type="scientific">Lachnellula cervina</name>
    <dbReference type="NCBI Taxonomy" id="1316786"/>
    <lineage>
        <taxon>Eukaryota</taxon>
        <taxon>Fungi</taxon>
        <taxon>Dikarya</taxon>
        <taxon>Ascomycota</taxon>
        <taxon>Pezizomycotina</taxon>
        <taxon>Leotiomycetes</taxon>
        <taxon>Helotiales</taxon>
        <taxon>Lachnaceae</taxon>
        <taxon>Lachnellula</taxon>
    </lineage>
</organism>
<dbReference type="SUPFAM" id="SSF57850">
    <property type="entry name" value="RING/U-box"/>
    <property type="match status" value="1"/>
</dbReference>
<feature type="compositionally biased region" description="Low complexity" evidence="10">
    <location>
        <begin position="10"/>
        <end position="24"/>
    </location>
</feature>
<keyword evidence="7" id="KW-0833">Ubl conjugation pathway</keyword>
<evidence type="ECO:0000256" key="2">
    <source>
        <dbReference type="ARBA" id="ARBA00004718"/>
    </source>
</evidence>
<evidence type="ECO:0000256" key="9">
    <source>
        <dbReference type="ARBA" id="ARBA00023242"/>
    </source>
</evidence>
<evidence type="ECO:0000256" key="1">
    <source>
        <dbReference type="ARBA" id="ARBA00004123"/>
    </source>
</evidence>
<comment type="pathway">
    <text evidence="2">Protein modification; protein sumoylation.</text>
</comment>
<dbReference type="GO" id="GO:0008270">
    <property type="term" value="F:zinc ion binding"/>
    <property type="evidence" value="ECO:0007669"/>
    <property type="project" value="UniProtKB-KW"/>
</dbReference>
<protein>
    <submittedName>
        <fullName evidence="12">E3 SUMO-protein ligase nse2</fullName>
    </submittedName>
</protein>
<dbReference type="GO" id="GO:0030915">
    <property type="term" value="C:Smc5-Smc6 complex"/>
    <property type="evidence" value="ECO:0007669"/>
    <property type="project" value="InterPro"/>
</dbReference>
<feature type="region of interest" description="Disordered" evidence="10">
    <location>
        <begin position="182"/>
        <end position="216"/>
    </location>
</feature>
<dbReference type="PANTHER" id="PTHR21330:SF1">
    <property type="entry name" value="E3 SUMO-PROTEIN LIGASE NSE2"/>
    <property type="match status" value="1"/>
</dbReference>
<evidence type="ECO:0000313" key="13">
    <source>
        <dbReference type="Proteomes" id="UP000481288"/>
    </source>
</evidence>
<comment type="caution">
    <text evidence="12">The sequence shown here is derived from an EMBL/GenBank/DDBJ whole genome shotgun (WGS) entry which is preliminary data.</text>
</comment>
<dbReference type="Proteomes" id="UP000481288">
    <property type="component" value="Unassembled WGS sequence"/>
</dbReference>
<evidence type="ECO:0000256" key="10">
    <source>
        <dbReference type="SAM" id="MobiDB-lite"/>
    </source>
</evidence>
<evidence type="ECO:0000256" key="3">
    <source>
        <dbReference type="ARBA" id="ARBA00008212"/>
    </source>
</evidence>
<evidence type="ECO:0000313" key="12">
    <source>
        <dbReference type="EMBL" id="TVY54529.1"/>
    </source>
</evidence>
<feature type="compositionally biased region" description="Basic and acidic residues" evidence="10">
    <location>
        <begin position="123"/>
        <end position="140"/>
    </location>
</feature>
<evidence type="ECO:0000256" key="5">
    <source>
        <dbReference type="ARBA" id="ARBA00022723"/>
    </source>
</evidence>
<dbReference type="InterPro" id="IPR026846">
    <property type="entry name" value="Nse2(Mms21)"/>
</dbReference>
<feature type="region of interest" description="Disordered" evidence="10">
    <location>
        <begin position="402"/>
        <end position="479"/>
    </location>
</feature>
<dbReference type="InterPro" id="IPR004181">
    <property type="entry name" value="Znf_MIZ"/>
</dbReference>
<dbReference type="EMBL" id="QGMG01000331">
    <property type="protein sequence ID" value="TVY54529.1"/>
    <property type="molecule type" value="Genomic_DNA"/>
</dbReference>
<dbReference type="GO" id="GO:0005634">
    <property type="term" value="C:nucleus"/>
    <property type="evidence" value="ECO:0007669"/>
    <property type="project" value="UniProtKB-SubCell"/>
</dbReference>
<keyword evidence="8" id="KW-0862">Zinc</keyword>
<evidence type="ECO:0000256" key="6">
    <source>
        <dbReference type="ARBA" id="ARBA00022771"/>
    </source>
</evidence>
<proteinExistence type="inferred from homology"/>
<accession>A0A7D8YM04</accession>
<dbReference type="GO" id="GO:0061665">
    <property type="term" value="F:SUMO ligase activity"/>
    <property type="evidence" value="ECO:0007669"/>
    <property type="project" value="TreeGrafter"/>
</dbReference>
<gene>
    <name evidence="12" type="primary">nse2</name>
    <name evidence="12" type="ORF">LCER1_G004258</name>
</gene>
<dbReference type="CDD" id="cd16651">
    <property type="entry name" value="SPL-RING_NSE2"/>
    <property type="match status" value="1"/>
</dbReference>
<dbReference type="UniPathway" id="UPA00886"/>
<dbReference type="OrthoDB" id="26899at2759"/>
<keyword evidence="5" id="KW-0479">Metal-binding</keyword>
<keyword evidence="4" id="KW-0808">Transferase</keyword>
<keyword evidence="13" id="KW-1185">Reference proteome</keyword>
<name>A0A7D8YM04_9HELO</name>
<feature type="compositionally biased region" description="Acidic residues" evidence="10">
    <location>
        <begin position="468"/>
        <end position="479"/>
    </location>
</feature>
<feature type="compositionally biased region" description="Pro residues" evidence="10">
    <location>
        <begin position="44"/>
        <end position="53"/>
    </location>
</feature>
<feature type="compositionally biased region" description="Polar residues" evidence="10">
    <location>
        <begin position="422"/>
        <end position="433"/>
    </location>
</feature>
<dbReference type="PANTHER" id="PTHR21330">
    <property type="entry name" value="E3 SUMO-PROTEIN LIGASE NSE2"/>
    <property type="match status" value="1"/>
</dbReference>
<comment type="subcellular location">
    <subcellularLocation>
        <location evidence="1">Nucleus</location>
    </subcellularLocation>
</comment>
<feature type="compositionally biased region" description="Acidic residues" evidence="10">
    <location>
        <begin position="195"/>
        <end position="216"/>
    </location>
</feature>
<evidence type="ECO:0000259" key="11">
    <source>
        <dbReference type="Pfam" id="PF11789"/>
    </source>
</evidence>
<keyword evidence="12" id="KW-0436">Ligase</keyword>
<feature type="compositionally biased region" description="Basic residues" evidence="10">
    <location>
        <begin position="444"/>
        <end position="455"/>
    </location>
</feature>
<dbReference type="Gene3D" id="3.30.40.10">
    <property type="entry name" value="Zinc/RING finger domain, C3HC4 (zinc finger)"/>
    <property type="match status" value="1"/>
</dbReference>
<evidence type="ECO:0000256" key="7">
    <source>
        <dbReference type="ARBA" id="ARBA00022786"/>
    </source>
</evidence>